<evidence type="ECO:0000313" key="9">
    <source>
        <dbReference type="Proteomes" id="UP000748308"/>
    </source>
</evidence>
<dbReference type="InterPro" id="IPR000330">
    <property type="entry name" value="SNF2_N"/>
</dbReference>
<accession>A0A938BRH0</accession>
<dbReference type="EMBL" id="VGIY01000326">
    <property type="protein sequence ID" value="MBM3318330.1"/>
    <property type="molecule type" value="Genomic_DNA"/>
</dbReference>
<evidence type="ECO:0000256" key="2">
    <source>
        <dbReference type="ARBA" id="ARBA00022801"/>
    </source>
</evidence>
<evidence type="ECO:0000256" key="4">
    <source>
        <dbReference type="ARBA" id="ARBA00022840"/>
    </source>
</evidence>
<protein>
    <submittedName>
        <fullName evidence="8">DEAD/DEAH box helicase</fullName>
    </submittedName>
</protein>
<feature type="region of interest" description="Disordered" evidence="5">
    <location>
        <begin position="60"/>
        <end position="86"/>
    </location>
</feature>
<organism evidence="8 9">
    <name type="scientific">Eiseniibacteriota bacterium</name>
    <dbReference type="NCBI Taxonomy" id="2212470"/>
    <lineage>
        <taxon>Bacteria</taxon>
        <taxon>Candidatus Eiseniibacteriota</taxon>
    </lineage>
</organism>
<dbReference type="PANTHER" id="PTHR10799">
    <property type="entry name" value="SNF2/RAD54 HELICASE FAMILY"/>
    <property type="match status" value="1"/>
</dbReference>
<reference evidence="8" key="1">
    <citation type="submission" date="2019-03" db="EMBL/GenBank/DDBJ databases">
        <title>Lake Tanganyika Metagenome-Assembled Genomes (MAGs).</title>
        <authorList>
            <person name="Tran P."/>
        </authorList>
    </citation>
    <scope>NUCLEOTIDE SEQUENCE</scope>
    <source>
        <strain evidence="8">M_DeepCast_400m_m2_100</strain>
    </source>
</reference>
<dbReference type="Pfam" id="PF00271">
    <property type="entry name" value="Helicase_C"/>
    <property type="match status" value="1"/>
</dbReference>
<dbReference type="InterPro" id="IPR014001">
    <property type="entry name" value="Helicase_ATP-bd"/>
</dbReference>
<evidence type="ECO:0000256" key="5">
    <source>
        <dbReference type="SAM" id="MobiDB-lite"/>
    </source>
</evidence>
<dbReference type="GO" id="GO:0004386">
    <property type="term" value="F:helicase activity"/>
    <property type="evidence" value="ECO:0007669"/>
    <property type="project" value="UniProtKB-KW"/>
</dbReference>
<dbReference type="PROSITE" id="PS51194">
    <property type="entry name" value="HELICASE_CTER"/>
    <property type="match status" value="1"/>
</dbReference>
<dbReference type="InterPro" id="IPR049730">
    <property type="entry name" value="SNF2/RAD54-like_C"/>
</dbReference>
<dbReference type="GO" id="GO:0016787">
    <property type="term" value="F:hydrolase activity"/>
    <property type="evidence" value="ECO:0007669"/>
    <property type="project" value="UniProtKB-KW"/>
</dbReference>
<dbReference type="InterPro" id="IPR001650">
    <property type="entry name" value="Helicase_C-like"/>
</dbReference>
<dbReference type="InterPro" id="IPR038718">
    <property type="entry name" value="SNF2-like_sf"/>
</dbReference>
<gene>
    <name evidence="8" type="ORF">FJY75_10820</name>
</gene>
<evidence type="ECO:0000256" key="1">
    <source>
        <dbReference type="ARBA" id="ARBA00022741"/>
    </source>
</evidence>
<keyword evidence="2" id="KW-0378">Hydrolase</keyword>
<feature type="domain" description="Helicase C-terminal" evidence="7">
    <location>
        <begin position="475"/>
        <end position="627"/>
    </location>
</feature>
<dbReference type="Gene3D" id="3.40.50.300">
    <property type="entry name" value="P-loop containing nucleotide triphosphate hydrolases"/>
    <property type="match status" value="1"/>
</dbReference>
<dbReference type="Pfam" id="PF00176">
    <property type="entry name" value="SNF2-rel_dom"/>
    <property type="match status" value="1"/>
</dbReference>
<dbReference type="SMART" id="SM00490">
    <property type="entry name" value="HELICc"/>
    <property type="match status" value="1"/>
</dbReference>
<dbReference type="CDD" id="cd18793">
    <property type="entry name" value="SF2_C_SNF"/>
    <property type="match status" value="1"/>
</dbReference>
<dbReference type="InterPro" id="IPR057342">
    <property type="entry name" value="DEXDc_RapA"/>
</dbReference>
<name>A0A938BRH0_UNCEI</name>
<feature type="compositionally biased region" description="Low complexity" evidence="5">
    <location>
        <begin position="73"/>
        <end position="86"/>
    </location>
</feature>
<evidence type="ECO:0000259" key="7">
    <source>
        <dbReference type="PROSITE" id="PS51194"/>
    </source>
</evidence>
<feature type="domain" description="Helicase ATP-binding" evidence="6">
    <location>
        <begin position="176"/>
        <end position="330"/>
    </location>
</feature>
<evidence type="ECO:0000259" key="6">
    <source>
        <dbReference type="PROSITE" id="PS51192"/>
    </source>
</evidence>
<keyword evidence="4" id="KW-0067">ATP-binding</keyword>
<evidence type="ECO:0000256" key="3">
    <source>
        <dbReference type="ARBA" id="ARBA00022806"/>
    </source>
</evidence>
<dbReference type="CDD" id="cd18011">
    <property type="entry name" value="DEXDc_RapA"/>
    <property type="match status" value="1"/>
</dbReference>
<proteinExistence type="predicted"/>
<comment type="caution">
    <text evidence="8">The sequence shown here is derived from an EMBL/GenBank/DDBJ whole genome shotgun (WGS) entry which is preliminary data.</text>
</comment>
<keyword evidence="1" id="KW-0547">Nucleotide-binding</keyword>
<keyword evidence="3 8" id="KW-0347">Helicase</keyword>
<dbReference type="InterPro" id="IPR027417">
    <property type="entry name" value="P-loop_NTPase"/>
</dbReference>
<sequence length="684" mass="76577">MANGHCYRVGEKVHHQAFGEGLVVDVRNRDFFDILEIAFSDAVRKVTSIHPQLSAVAVAGGRAGSRPRPPGAPAASGPAANRAARGSRAGRAAGGGICPIDPLAYAFPRSPILHLDVESARPFAAPRGPAVESPAAFLAHIQALELARRRGFEQLLALNHARDVQKLEHQIRACLRALREMKGRALLADEVGLGKTIEAGLILKEYVLRGLARKALILVPASLVTQWREELTHKFDIPAATYSRGMDWQARPFLIASLDTAKSAGNRRAIAAAGFDLLIVDEAHRLRNHLTQAWRFIDSLSLKYLLLLTATPVQNDMRELYNLVTLLRPGALGTYRSFRREFVVRGDKRLPKNTHTLSRLLSDVMIRTTRSSTSIQFPRREVRTLHIDLTPEERAFYDAVSAFVQRRSEAPNANRGGMVWPLLMIVLQKEIGSSTAAALGTLAKAARGRLAPARGELRELLALGEGVRTQAKLEALENWLGSPPRRREKVIVFSQFRRTVTAITERLRERGWRVGAFHGSLTGAAKDAVVAAFRDHLDVLVSTEAGGEGRNLQFCRRLVNYDLPWNPMRVEQRIGRIHRIGQTRDVEIVNLSARGTLEAYVLRVLQDKIGMFRMVIGEMDQVLGNLDWEESFEARVFRLWTTHRERPDLEQAFEELGERLDLARRRYEHVKAYDREIFESTAVR</sequence>
<evidence type="ECO:0000313" key="8">
    <source>
        <dbReference type="EMBL" id="MBM3318330.1"/>
    </source>
</evidence>
<dbReference type="Proteomes" id="UP000748308">
    <property type="component" value="Unassembled WGS sequence"/>
</dbReference>
<dbReference type="SMART" id="SM00487">
    <property type="entry name" value="DEXDc"/>
    <property type="match status" value="1"/>
</dbReference>
<dbReference type="PROSITE" id="PS51192">
    <property type="entry name" value="HELICASE_ATP_BIND_1"/>
    <property type="match status" value="1"/>
</dbReference>
<dbReference type="Gene3D" id="3.40.50.10810">
    <property type="entry name" value="Tandem AAA-ATPase domain"/>
    <property type="match status" value="1"/>
</dbReference>
<dbReference type="GO" id="GO:0005524">
    <property type="term" value="F:ATP binding"/>
    <property type="evidence" value="ECO:0007669"/>
    <property type="project" value="UniProtKB-KW"/>
</dbReference>
<dbReference type="SUPFAM" id="SSF52540">
    <property type="entry name" value="P-loop containing nucleoside triphosphate hydrolases"/>
    <property type="match status" value="2"/>
</dbReference>
<dbReference type="AlphaFoldDB" id="A0A938BRH0"/>